<dbReference type="OrthoDB" id="844594at2759"/>
<evidence type="ECO:0000256" key="5">
    <source>
        <dbReference type="ARBA" id="ARBA00023163"/>
    </source>
</evidence>
<evidence type="ECO:0000259" key="8">
    <source>
        <dbReference type="SMART" id="SM01367"/>
    </source>
</evidence>
<keyword evidence="5" id="KW-0804">Transcription</keyword>
<dbReference type="Gene3D" id="1.10.472.140">
    <property type="match status" value="1"/>
</dbReference>
<evidence type="ECO:0000256" key="4">
    <source>
        <dbReference type="ARBA" id="ARBA00023015"/>
    </source>
</evidence>
<evidence type="ECO:0000313" key="11">
    <source>
        <dbReference type="Proteomes" id="UP000580250"/>
    </source>
</evidence>
<name>A0A6V7U6S7_MELEN</name>
<dbReference type="Pfam" id="PF01857">
    <property type="entry name" value="RB_B"/>
    <property type="match status" value="1"/>
</dbReference>
<keyword evidence="6" id="KW-0539">Nucleus</keyword>
<dbReference type="EMBL" id="CAJEWN010000037">
    <property type="protein sequence ID" value="CAD2146575.1"/>
    <property type="molecule type" value="Genomic_DNA"/>
</dbReference>
<dbReference type="PANTHER" id="PTHR13742">
    <property type="entry name" value="RETINOBLASTOMA-ASSOCIATED PROTEIN RB -RELATED"/>
    <property type="match status" value="1"/>
</dbReference>
<dbReference type="SUPFAM" id="SSF47954">
    <property type="entry name" value="Cyclin-like"/>
    <property type="match status" value="2"/>
</dbReference>
<keyword evidence="3" id="KW-0678">Repressor</keyword>
<dbReference type="SMART" id="SM01368">
    <property type="entry name" value="RB_A"/>
    <property type="match status" value="1"/>
</dbReference>
<dbReference type="GO" id="GO:0006357">
    <property type="term" value="P:regulation of transcription by RNA polymerase II"/>
    <property type="evidence" value="ECO:0007669"/>
    <property type="project" value="InterPro"/>
</dbReference>
<dbReference type="GO" id="GO:0005667">
    <property type="term" value="C:transcription regulator complex"/>
    <property type="evidence" value="ECO:0007669"/>
    <property type="project" value="TreeGrafter"/>
</dbReference>
<dbReference type="InterPro" id="IPR002720">
    <property type="entry name" value="RB_A"/>
</dbReference>
<comment type="caution">
    <text evidence="10">The sequence shown here is derived from an EMBL/GenBank/DDBJ whole genome shotgun (WGS) entry which is preliminary data.</text>
</comment>
<organism evidence="10 11">
    <name type="scientific">Meloidogyne enterolobii</name>
    <name type="common">Root-knot nematode worm</name>
    <name type="synonym">Meloidogyne mayaguensis</name>
    <dbReference type="NCBI Taxonomy" id="390850"/>
    <lineage>
        <taxon>Eukaryota</taxon>
        <taxon>Metazoa</taxon>
        <taxon>Ecdysozoa</taxon>
        <taxon>Nematoda</taxon>
        <taxon>Chromadorea</taxon>
        <taxon>Rhabditida</taxon>
        <taxon>Tylenchina</taxon>
        <taxon>Tylenchomorpha</taxon>
        <taxon>Tylenchoidea</taxon>
        <taxon>Meloidogynidae</taxon>
        <taxon>Meloidogyninae</taxon>
        <taxon>Meloidogyne</taxon>
    </lineage>
</organism>
<dbReference type="GO" id="GO:0030154">
    <property type="term" value="P:cell differentiation"/>
    <property type="evidence" value="ECO:0007669"/>
    <property type="project" value="TreeGrafter"/>
</dbReference>
<evidence type="ECO:0000256" key="6">
    <source>
        <dbReference type="ARBA" id="ARBA00023242"/>
    </source>
</evidence>
<dbReference type="Pfam" id="PF01858">
    <property type="entry name" value="RB_A"/>
    <property type="match status" value="1"/>
</dbReference>
<gene>
    <name evidence="10" type="ORF">MENT_LOCUS8683</name>
</gene>
<dbReference type="GO" id="GO:2000134">
    <property type="term" value="P:negative regulation of G1/S transition of mitotic cell cycle"/>
    <property type="evidence" value="ECO:0007669"/>
    <property type="project" value="TreeGrafter"/>
</dbReference>
<comment type="similarity">
    <text evidence="2">Belongs to the retinoblastoma protein (RB) family.</text>
</comment>
<keyword evidence="4" id="KW-0805">Transcription regulation</keyword>
<evidence type="ECO:0000256" key="7">
    <source>
        <dbReference type="ARBA" id="ARBA00023306"/>
    </source>
</evidence>
<dbReference type="Gene3D" id="1.10.472.10">
    <property type="entry name" value="Cyclin-like"/>
    <property type="match status" value="2"/>
</dbReference>
<reference evidence="10 11" key="1">
    <citation type="submission" date="2020-08" db="EMBL/GenBank/DDBJ databases">
        <authorList>
            <person name="Koutsovoulos G."/>
            <person name="Danchin GJ E."/>
        </authorList>
    </citation>
    <scope>NUCLEOTIDE SEQUENCE [LARGE SCALE GENOMIC DNA]</scope>
</reference>
<feature type="domain" description="Retinoblastoma-associated protein A-box" evidence="9">
    <location>
        <begin position="377"/>
        <end position="584"/>
    </location>
</feature>
<dbReference type="AlphaFoldDB" id="A0A6V7U6S7"/>
<protein>
    <submittedName>
        <fullName evidence="10">Uncharacterized protein</fullName>
    </submittedName>
</protein>
<dbReference type="PANTHER" id="PTHR13742:SF17">
    <property type="entry name" value="RE32990P-RELATED"/>
    <property type="match status" value="1"/>
</dbReference>
<dbReference type="GO" id="GO:0000785">
    <property type="term" value="C:chromatin"/>
    <property type="evidence" value="ECO:0007669"/>
    <property type="project" value="TreeGrafter"/>
</dbReference>
<evidence type="ECO:0000256" key="3">
    <source>
        <dbReference type="ARBA" id="ARBA00022491"/>
    </source>
</evidence>
<dbReference type="InterPro" id="IPR036915">
    <property type="entry name" value="Cyclin-like_sf"/>
</dbReference>
<evidence type="ECO:0000256" key="1">
    <source>
        <dbReference type="ARBA" id="ARBA00004123"/>
    </source>
</evidence>
<keyword evidence="7" id="KW-0131">Cell cycle</keyword>
<proteinExistence type="inferred from homology"/>
<dbReference type="GO" id="GO:0000977">
    <property type="term" value="F:RNA polymerase II transcription regulatory region sequence-specific DNA binding"/>
    <property type="evidence" value="ECO:0007669"/>
    <property type="project" value="TreeGrafter"/>
</dbReference>
<dbReference type="InterPro" id="IPR024599">
    <property type="entry name" value="RB_N"/>
</dbReference>
<dbReference type="Proteomes" id="UP000580250">
    <property type="component" value="Unassembled WGS sequence"/>
</dbReference>
<feature type="domain" description="Retinoblastoma-associated protein N-terminal" evidence="8">
    <location>
        <begin position="77"/>
        <end position="208"/>
    </location>
</feature>
<dbReference type="InterPro" id="IPR002719">
    <property type="entry name" value="RB_B"/>
</dbReference>
<comment type="subcellular location">
    <subcellularLocation>
        <location evidence="1">Nucleus</location>
    </subcellularLocation>
</comment>
<evidence type="ECO:0000313" key="10">
    <source>
        <dbReference type="EMBL" id="CAD2146575.1"/>
    </source>
</evidence>
<accession>A0A6V7U6S7</accession>
<sequence length="850" mass="99034">MEEEFIDSASDNQAPLLEIGDQPSRDFLELFAKLDPTINGEIIEKAWKQYDTISQQIILEGSSSVWMACAFFTSVWKSTPIGHQELICHYSLLKLIELCKVSVLDFFDKLNKWADMILATRRLLDFVNRVQSNLAVSAVIFKKFLPIFRYTFAQQKPSSLEKHLTSAELFEFIWLFFITMRKQLPPNNDDLMNSYNLLLCVVDYIYHAISISRLKNHLNADFDKSKTPLEVLCEKFEGASLDTKHLSTHWLNPKLLRLVIENLIPFDIVEDKFNNFTAIRKAFEQLYERKMSARSEVDERIFLKPLLTFGDIIFSDKFEEEAISVLSGDLCQYINNDFLIKFSSQNCLAKLNAPEKIQPPAEGKSYMITPDTVCQNSAFYSDMKLIERMDELLSIFRSQGKSFNFDFVDCQGNPREYIAEQVHIFGQKFLTKFGKDEKESNEEGSSDYALNQIQLEKYAADIETLFYYLLQKILIYDQQKALAMGLEMNVDLTAILQSSEFLVSIYICAADLILWVNEDSRTFRWITEIFTDNVAPLEFYRIFELIVRADTSFSREMVKHLNQLEECVLEELVWTTDSPLWSALQNSRIVEQFGESSSVPSSQILSKFTGNLQRNKSDLTPQIINFFKKVYHLSAIRLTDLFERLRISDELTKRKIWTLFEHVFRSKIILLKNRHLDQILMCCVYIITKVCSLKITFQDIIFHYRHQPQASSNVYRNVLMRMDFIDKKEDNSPEQTEREDLIRFYNKIFVPIVEDYVKKLCPSGPESKENVFPLISMPKTLVNPLSPRKVIGDRINVIPLSQYSQTIARHRSTRRFDIYKSPSKDLRTINAMVNRGLPTYGGQKLVYNYQ</sequence>
<dbReference type="GO" id="GO:0005634">
    <property type="term" value="C:nucleus"/>
    <property type="evidence" value="ECO:0007669"/>
    <property type="project" value="UniProtKB-SubCell"/>
</dbReference>
<dbReference type="InterPro" id="IPR028309">
    <property type="entry name" value="RB_fam"/>
</dbReference>
<dbReference type="Pfam" id="PF11934">
    <property type="entry name" value="DUF3452"/>
    <property type="match status" value="1"/>
</dbReference>
<evidence type="ECO:0000256" key="2">
    <source>
        <dbReference type="ARBA" id="ARBA00009475"/>
    </source>
</evidence>
<evidence type="ECO:0000259" key="9">
    <source>
        <dbReference type="SMART" id="SM01368"/>
    </source>
</evidence>
<dbReference type="SMART" id="SM01367">
    <property type="entry name" value="DUF3452"/>
    <property type="match status" value="1"/>
</dbReference>